<name>A0ABT5KKW9_9BURK</name>
<sequence>MLAALLISVPSGVFGKTIAINIGFDFDSPGAPPEGNLDHLLGVPKDMIQFQKIQKSANISDVINITEKDFREYPNKKEFLNFLKKRISPGDRVLFNYSGHGVAAPRHSGVVLKSPKEIASENSEFVFLDRRFAECVSNRPNPFLEEPVKSSYKACYAEGVTSFDGQTQLCKAKPRNSEACVNAFVENLKVTDKCRISASGEVGLGFPSKDYLYSRFYKNVNGCFEDFALLSSDLEDLFKDNEVLMHVDACMSGVLSGFKGKKIVIGASSGTLELSSDSRDGGIYTLSKARDLSSNPCAFDKNKDGRVSLTEWYQHSPDSFLMSREKENFSPDGNKTKNIKEATRERFMNSIMVSKDVIEEETEPVVVPSYDPKKCKTMAQVEKEVKKTKSKEPVSTPSKERVK</sequence>
<accession>A0ABT5KKW9</accession>
<evidence type="ECO:0000313" key="2">
    <source>
        <dbReference type="EMBL" id="MDC8774582.1"/>
    </source>
</evidence>
<reference evidence="2 3" key="1">
    <citation type="submission" date="2022-10" db="EMBL/GenBank/DDBJ databases">
        <title>Paucibacter sp. hw1 Genome sequencing.</title>
        <authorList>
            <person name="Park S."/>
        </authorList>
    </citation>
    <scope>NUCLEOTIDE SEQUENCE [LARGE SCALE GENOMIC DNA]</scope>
    <source>
        <strain evidence="3">hw1</strain>
    </source>
</reference>
<gene>
    <name evidence="2" type="ORF">PRZ03_23715</name>
</gene>
<dbReference type="InterPro" id="IPR018247">
    <property type="entry name" value="EF_Hand_1_Ca_BS"/>
</dbReference>
<dbReference type="EMBL" id="JAQQXT010000033">
    <property type="protein sequence ID" value="MDC8774582.1"/>
    <property type="molecule type" value="Genomic_DNA"/>
</dbReference>
<proteinExistence type="predicted"/>
<dbReference type="RefSeq" id="WP_273602565.1">
    <property type="nucleotide sequence ID" value="NZ_JAQQXT010000033.1"/>
</dbReference>
<feature type="region of interest" description="Disordered" evidence="1">
    <location>
        <begin position="381"/>
        <end position="403"/>
    </location>
</feature>
<comment type="caution">
    <text evidence="2">The sequence shown here is derived from an EMBL/GenBank/DDBJ whole genome shotgun (WGS) entry which is preliminary data.</text>
</comment>
<dbReference type="Proteomes" id="UP001221189">
    <property type="component" value="Unassembled WGS sequence"/>
</dbReference>
<organism evidence="2 3">
    <name type="scientific">Roseateles albus</name>
    <dbReference type="NCBI Taxonomy" id="2987525"/>
    <lineage>
        <taxon>Bacteria</taxon>
        <taxon>Pseudomonadati</taxon>
        <taxon>Pseudomonadota</taxon>
        <taxon>Betaproteobacteria</taxon>
        <taxon>Burkholderiales</taxon>
        <taxon>Sphaerotilaceae</taxon>
        <taxon>Roseateles</taxon>
    </lineage>
</organism>
<protein>
    <submittedName>
        <fullName evidence="2">Uncharacterized protein</fullName>
    </submittedName>
</protein>
<keyword evidence="3" id="KW-1185">Reference proteome</keyword>
<evidence type="ECO:0000313" key="3">
    <source>
        <dbReference type="Proteomes" id="UP001221189"/>
    </source>
</evidence>
<evidence type="ECO:0000256" key="1">
    <source>
        <dbReference type="SAM" id="MobiDB-lite"/>
    </source>
</evidence>
<dbReference type="PROSITE" id="PS00018">
    <property type="entry name" value="EF_HAND_1"/>
    <property type="match status" value="1"/>
</dbReference>